<proteinExistence type="inferred from homology"/>
<keyword evidence="4" id="KW-0449">Lipoprotein</keyword>
<dbReference type="PRINTS" id="PR01805">
    <property type="entry name" value="VACJLIPOPROT"/>
</dbReference>
<evidence type="ECO:0000256" key="1">
    <source>
        <dbReference type="ARBA" id="ARBA00010634"/>
    </source>
</evidence>
<name>A0A5P1R929_9GAMM</name>
<dbReference type="Pfam" id="PF04333">
    <property type="entry name" value="MlaA"/>
    <property type="match status" value="1"/>
</dbReference>
<dbReference type="GO" id="GO:0120010">
    <property type="term" value="P:intermembrane phospholipid transfer"/>
    <property type="evidence" value="ECO:0007669"/>
    <property type="project" value="TreeGrafter"/>
</dbReference>
<keyword evidence="5" id="KW-1185">Reference proteome</keyword>
<dbReference type="PANTHER" id="PTHR30035:SF3">
    <property type="entry name" value="INTERMEMBRANE PHOSPHOLIPID TRANSPORT SYSTEM LIPOPROTEIN MLAA"/>
    <property type="match status" value="1"/>
</dbReference>
<dbReference type="RefSeq" id="WP_138988840.1">
    <property type="nucleotide sequence ID" value="NZ_CP043869.1"/>
</dbReference>
<feature type="chain" id="PRO_5024912710" evidence="3">
    <location>
        <begin position="23"/>
        <end position="232"/>
    </location>
</feature>
<dbReference type="EMBL" id="CP043869">
    <property type="protein sequence ID" value="QEQ96134.1"/>
    <property type="molecule type" value="Genomic_DNA"/>
</dbReference>
<dbReference type="Proteomes" id="UP000324760">
    <property type="component" value="Chromosome"/>
</dbReference>
<dbReference type="KEGG" id="ncu:F0U83_05120"/>
<comment type="similarity">
    <text evidence="1">Belongs to the MlaA family.</text>
</comment>
<evidence type="ECO:0000256" key="3">
    <source>
        <dbReference type="SAM" id="SignalP"/>
    </source>
</evidence>
<organism evidence="4 5">
    <name type="scientific">Neptunomonas concharum</name>
    <dbReference type="NCBI Taxonomy" id="1031538"/>
    <lineage>
        <taxon>Bacteria</taxon>
        <taxon>Pseudomonadati</taxon>
        <taxon>Pseudomonadota</taxon>
        <taxon>Gammaproteobacteria</taxon>
        <taxon>Oceanospirillales</taxon>
        <taxon>Oceanospirillaceae</taxon>
        <taxon>Neptunomonas</taxon>
    </lineage>
</organism>
<evidence type="ECO:0000256" key="2">
    <source>
        <dbReference type="ARBA" id="ARBA00022729"/>
    </source>
</evidence>
<gene>
    <name evidence="4" type="ORF">F0U83_05120</name>
</gene>
<reference evidence="4 5" key="1">
    <citation type="journal article" date="2019" name="Biochem. Eng. J.">
        <title>Metabolic engineering of the marine bacteria Neptunomonas concharum for the production of acetoin and meso-2,3-butanediol from acetate.</title>
        <authorList>
            <person name="Li W."/>
            <person name="Pu N."/>
            <person name="Liu C.-X."/>
            <person name="Yuan Q.-P."/>
            <person name="Li Z.-J."/>
        </authorList>
    </citation>
    <scope>NUCLEOTIDE SEQUENCE [LARGE SCALE GENOMIC DNA]</scope>
    <source>
        <strain evidence="4 5">JCM17730</strain>
    </source>
</reference>
<feature type="signal peptide" evidence="3">
    <location>
        <begin position="1"/>
        <end position="22"/>
    </location>
</feature>
<evidence type="ECO:0000313" key="4">
    <source>
        <dbReference type="EMBL" id="QEQ96134.1"/>
    </source>
</evidence>
<dbReference type="InterPro" id="IPR007428">
    <property type="entry name" value="MlaA"/>
</dbReference>
<keyword evidence="2 3" id="KW-0732">Signal</keyword>
<dbReference type="GO" id="GO:0016020">
    <property type="term" value="C:membrane"/>
    <property type="evidence" value="ECO:0007669"/>
    <property type="project" value="InterPro"/>
</dbReference>
<evidence type="ECO:0000313" key="5">
    <source>
        <dbReference type="Proteomes" id="UP000324760"/>
    </source>
</evidence>
<accession>A0A5P1R929</accession>
<dbReference type="AlphaFoldDB" id="A0A5P1R929"/>
<dbReference type="OrthoDB" id="9785326at2"/>
<dbReference type="PANTHER" id="PTHR30035">
    <property type="entry name" value="LIPOPROTEIN VACJ-RELATED"/>
    <property type="match status" value="1"/>
</dbReference>
<protein>
    <submittedName>
        <fullName evidence="4">VacJ family lipoprotein</fullName>
    </submittedName>
</protein>
<sequence>MLRCGKHLALVLAFSLAAPVVAETKSDPWEGYNRTMYDFNKSADRYLIKPLAQGYQAVTPDLVEQGVHNFFSNLGDITSLVNSIFQLKPDSALQDFARITFNSTFGLAGLIDVSTPMGLPSSGEDFGQTLGYWGVSSGPYLVLPLFGPSSVRDAVGRVPDTYTDVWPVEVGHIPTRNSGYGLRLLDTRVSLFSAERLISGDEYSFVRDAYLQQRAFMVKDGQMDLKFNQDDF</sequence>